<keyword evidence="3" id="KW-1185">Reference proteome</keyword>
<reference evidence="2" key="2">
    <citation type="journal article" date="2020" name="Nat. Commun.">
        <title>Large-scale genome sequencing of mycorrhizal fungi provides insights into the early evolution of symbiotic traits.</title>
        <authorList>
            <person name="Miyauchi S."/>
            <person name="Kiss E."/>
            <person name="Kuo A."/>
            <person name="Drula E."/>
            <person name="Kohler A."/>
            <person name="Sanchez-Garcia M."/>
            <person name="Morin E."/>
            <person name="Andreopoulos B."/>
            <person name="Barry K.W."/>
            <person name="Bonito G."/>
            <person name="Buee M."/>
            <person name="Carver A."/>
            <person name="Chen C."/>
            <person name="Cichocki N."/>
            <person name="Clum A."/>
            <person name="Culley D."/>
            <person name="Crous P.W."/>
            <person name="Fauchery L."/>
            <person name="Girlanda M."/>
            <person name="Hayes R.D."/>
            <person name="Keri Z."/>
            <person name="LaButti K."/>
            <person name="Lipzen A."/>
            <person name="Lombard V."/>
            <person name="Magnuson J."/>
            <person name="Maillard F."/>
            <person name="Murat C."/>
            <person name="Nolan M."/>
            <person name="Ohm R.A."/>
            <person name="Pangilinan J."/>
            <person name="Pereira M.F."/>
            <person name="Perotto S."/>
            <person name="Peter M."/>
            <person name="Pfister S."/>
            <person name="Riley R."/>
            <person name="Sitrit Y."/>
            <person name="Stielow J.B."/>
            <person name="Szollosi G."/>
            <person name="Zifcakova L."/>
            <person name="Stursova M."/>
            <person name="Spatafora J.W."/>
            <person name="Tedersoo L."/>
            <person name="Vaario L.M."/>
            <person name="Yamada A."/>
            <person name="Yan M."/>
            <person name="Wang P."/>
            <person name="Xu J."/>
            <person name="Bruns T."/>
            <person name="Baldrian P."/>
            <person name="Vilgalys R."/>
            <person name="Dunand C."/>
            <person name="Henrissat B."/>
            <person name="Grigoriev I.V."/>
            <person name="Hibbett D."/>
            <person name="Nagy L.G."/>
            <person name="Martin F.M."/>
        </authorList>
    </citation>
    <scope>NUCLEOTIDE SEQUENCE</scope>
    <source>
        <strain evidence="2">BED1</strain>
    </source>
</reference>
<accession>A0AAD4BWQ0</accession>
<dbReference type="EMBL" id="WHUW01000009">
    <property type="protein sequence ID" value="KAF8442092.1"/>
    <property type="molecule type" value="Genomic_DNA"/>
</dbReference>
<sequence>MLTQDTQAYLINRGQELFVALVLVQEEIITVFISVVSDDEDDMVIERYGDDVEAIGSEVITKAVIEESGKGDSLEGHKAEVNDQDQNPPPYGLPLSAQRVLIYWNPNDNIQEEWEVPQNDPWGQNKDRDWDAETETGLTMPINNEVWEVDFQQLDPSPMLTYNRTLHRCGANEFTEFFPNSQPHSNPLPVNMGFTLPQFLGIEQNMPESPITQASDPESDEGFQDVETI</sequence>
<evidence type="ECO:0000256" key="1">
    <source>
        <dbReference type="SAM" id="MobiDB-lite"/>
    </source>
</evidence>
<evidence type="ECO:0000313" key="3">
    <source>
        <dbReference type="Proteomes" id="UP001194468"/>
    </source>
</evidence>
<name>A0AAD4BWQ0_BOLED</name>
<feature type="region of interest" description="Disordered" evidence="1">
    <location>
        <begin position="70"/>
        <end position="90"/>
    </location>
</feature>
<dbReference type="AlphaFoldDB" id="A0AAD4BWQ0"/>
<comment type="caution">
    <text evidence="2">The sequence shown here is derived from an EMBL/GenBank/DDBJ whole genome shotgun (WGS) entry which is preliminary data.</text>
</comment>
<feature type="region of interest" description="Disordered" evidence="1">
    <location>
        <begin position="205"/>
        <end position="229"/>
    </location>
</feature>
<evidence type="ECO:0000313" key="2">
    <source>
        <dbReference type="EMBL" id="KAF8442092.1"/>
    </source>
</evidence>
<organism evidence="2 3">
    <name type="scientific">Boletus edulis BED1</name>
    <dbReference type="NCBI Taxonomy" id="1328754"/>
    <lineage>
        <taxon>Eukaryota</taxon>
        <taxon>Fungi</taxon>
        <taxon>Dikarya</taxon>
        <taxon>Basidiomycota</taxon>
        <taxon>Agaricomycotina</taxon>
        <taxon>Agaricomycetes</taxon>
        <taxon>Agaricomycetidae</taxon>
        <taxon>Boletales</taxon>
        <taxon>Boletineae</taxon>
        <taxon>Boletaceae</taxon>
        <taxon>Boletoideae</taxon>
        <taxon>Boletus</taxon>
    </lineage>
</organism>
<dbReference type="Proteomes" id="UP001194468">
    <property type="component" value="Unassembled WGS sequence"/>
</dbReference>
<proteinExistence type="predicted"/>
<gene>
    <name evidence="2" type="ORF">L210DRAFT_3644264</name>
</gene>
<reference evidence="2" key="1">
    <citation type="submission" date="2019-10" db="EMBL/GenBank/DDBJ databases">
        <authorList>
            <consortium name="DOE Joint Genome Institute"/>
            <person name="Kuo A."/>
            <person name="Miyauchi S."/>
            <person name="Kiss E."/>
            <person name="Drula E."/>
            <person name="Kohler A."/>
            <person name="Sanchez-Garcia M."/>
            <person name="Andreopoulos B."/>
            <person name="Barry K.W."/>
            <person name="Bonito G."/>
            <person name="Buee M."/>
            <person name="Carver A."/>
            <person name="Chen C."/>
            <person name="Cichocki N."/>
            <person name="Clum A."/>
            <person name="Culley D."/>
            <person name="Crous P.W."/>
            <person name="Fauchery L."/>
            <person name="Girlanda M."/>
            <person name="Hayes R."/>
            <person name="Keri Z."/>
            <person name="LaButti K."/>
            <person name="Lipzen A."/>
            <person name="Lombard V."/>
            <person name="Magnuson J."/>
            <person name="Maillard F."/>
            <person name="Morin E."/>
            <person name="Murat C."/>
            <person name="Nolan M."/>
            <person name="Ohm R."/>
            <person name="Pangilinan J."/>
            <person name="Pereira M."/>
            <person name="Perotto S."/>
            <person name="Peter M."/>
            <person name="Riley R."/>
            <person name="Sitrit Y."/>
            <person name="Stielow B."/>
            <person name="Szollosi G."/>
            <person name="Zifcakova L."/>
            <person name="Stursova M."/>
            <person name="Spatafora J.W."/>
            <person name="Tedersoo L."/>
            <person name="Vaario L.-M."/>
            <person name="Yamada A."/>
            <person name="Yan M."/>
            <person name="Wang P."/>
            <person name="Xu J."/>
            <person name="Bruns T."/>
            <person name="Baldrian P."/>
            <person name="Vilgalys R."/>
            <person name="Henrissat B."/>
            <person name="Grigoriev I.V."/>
            <person name="Hibbett D."/>
            <person name="Nagy L.G."/>
            <person name="Martin F.M."/>
        </authorList>
    </citation>
    <scope>NUCLEOTIDE SEQUENCE</scope>
    <source>
        <strain evidence="2">BED1</strain>
    </source>
</reference>
<feature type="compositionally biased region" description="Polar residues" evidence="1">
    <location>
        <begin position="206"/>
        <end position="216"/>
    </location>
</feature>
<protein>
    <submittedName>
        <fullName evidence="2">Uncharacterized protein</fullName>
    </submittedName>
</protein>
<feature type="compositionally biased region" description="Basic and acidic residues" evidence="1">
    <location>
        <begin position="70"/>
        <end position="81"/>
    </location>
</feature>
<feature type="compositionally biased region" description="Acidic residues" evidence="1">
    <location>
        <begin position="217"/>
        <end position="229"/>
    </location>
</feature>